<dbReference type="InterPro" id="IPR025064">
    <property type="entry name" value="DUF4005"/>
</dbReference>
<dbReference type="GO" id="GO:0005516">
    <property type="term" value="F:calmodulin binding"/>
    <property type="evidence" value="ECO:0007669"/>
    <property type="project" value="UniProtKB-KW"/>
</dbReference>
<dbReference type="EMBL" id="CP093344">
    <property type="protein sequence ID" value="WOG88152.1"/>
    <property type="molecule type" value="Genomic_DNA"/>
</dbReference>
<name>A0AAF0WEN9_DAUCS</name>
<dbReference type="Pfam" id="PF00612">
    <property type="entry name" value="IQ"/>
    <property type="match status" value="2"/>
</dbReference>
<feature type="region of interest" description="Disordered" evidence="4">
    <location>
        <begin position="1"/>
        <end position="49"/>
    </location>
</feature>
<reference evidence="6" key="2">
    <citation type="submission" date="2022-03" db="EMBL/GenBank/DDBJ databases">
        <title>Draft title - Genomic analysis of global carrot germplasm unveils the trajectory of domestication and the origin of high carotenoid orange carrot.</title>
        <authorList>
            <person name="Iorizzo M."/>
            <person name="Ellison S."/>
            <person name="Senalik D."/>
            <person name="Macko-Podgorni A."/>
            <person name="Grzebelus D."/>
            <person name="Bostan H."/>
            <person name="Rolling W."/>
            <person name="Curaba J."/>
            <person name="Simon P."/>
        </authorList>
    </citation>
    <scope>NUCLEOTIDE SEQUENCE</scope>
    <source>
        <tissue evidence="6">Leaf</tissue>
    </source>
</reference>
<feature type="domain" description="DUF4005" evidence="5">
    <location>
        <begin position="379"/>
        <end position="486"/>
    </location>
</feature>
<feature type="compositionally biased region" description="Polar residues" evidence="4">
    <location>
        <begin position="336"/>
        <end position="346"/>
    </location>
</feature>
<feature type="compositionally biased region" description="Basic and acidic residues" evidence="4">
    <location>
        <begin position="23"/>
        <end position="44"/>
    </location>
</feature>
<dbReference type="InterPro" id="IPR000048">
    <property type="entry name" value="IQ_motif_EF-hand-BS"/>
</dbReference>
<feature type="region of interest" description="Disordered" evidence="4">
    <location>
        <begin position="430"/>
        <end position="461"/>
    </location>
</feature>
<organism evidence="6 7">
    <name type="scientific">Daucus carota subsp. sativus</name>
    <name type="common">Carrot</name>
    <dbReference type="NCBI Taxonomy" id="79200"/>
    <lineage>
        <taxon>Eukaryota</taxon>
        <taxon>Viridiplantae</taxon>
        <taxon>Streptophyta</taxon>
        <taxon>Embryophyta</taxon>
        <taxon>Tracheophyta</taxon>
        <taxon>Spermatophyta</taxon>
        <taxon>Magnoliopsida</taxon>
        <taxon>eudicotyledons</taxon>
        <taxon>Gunneridae</taxon>
        <taxon>Pentapetalae</taxon>
        <taxon>asterids</taxon>
        <taxon>campanulids</taxon>
        <taxon>Apiales</taxon>
        <taxon>Apiaceae</taxon>
        <taxon>Apioideae</taxon>
        <taxon>Scandiceae</taxon>
        <taxon>Daucinae</taxon>
        <taxon>Daucus</taxon>
        <taxon>Daucus sect. Daucus</taxon>
    </lineage>
</organism>
<keyword evidence="1" id="KW-0112">Calmodulin-binding</keyword>
<dbReference type="PANTHER" id="PTHR32295">
    <property type="entry name" value="IQ-DOMAIN 5-RELATED"/>
    <property type="match status" value="1"/>
</dbReference>
<sequence>MGKKGASSWFSAVKRAFMSPTKENTKNSKRRESEEPNQEDEQKKKDKRRWLFRIPTQNAQQSQTKTAAINIPPANLSSFNADHKHAIAIALAQAHEAKAAAASVQAPVEYITLTRPPSYSLKHHYAAIIIQTAFRRYLARKARRALQGIVMLQALIRGQNVRKQAKMTLRCMTALLRVQARVRDHRARHSHDAGRNSMFAETNSLWESGYLQDIRARKSQSREGSSIVDSWDERPHTVQELEAILHSRKEAAFMRDTSMSSSFSQQFWQSRRNTSIDEKDAGDRTKWLEQWMAKKQWELNNRASAERREATRTTEVDTCRAYSYSASNGLQAQYMDQYQRQPSSCPVASPRYREPYSPSHHLPVTPSSKTKSLQVRSASPHRTKEDRRYSTANTPNLYFTPRASFGAARYSTCGNDGPVSAPVPNYMAATESAKARARSLSAPRQSRPSTPERDQRGAAKKRLSYPVVDPCINAGIGTSYSQNLRSPSFKSVQAGYVGMGQQSCYTDSTGGEISPCSTTDLRRWFR</sequence>
<evidence type="ECO:0000256" key="3">
    <source>
        <dbReference type="ARBA" id="ARBA00024378"/>
    </source>
</evidence>
<dbReference type="AlphaFoldDB" id="A0AAF0WEN9"/>
<keyword evidence="7" id="KW-1185">Reference proteome</keyword>
<dbReference type="Proteomes" id="UP000077755">
    <property type="component" value="Chromosome 2"/>
</dbReference>
<feature type="region of interest" description="Disordered" evidence="4">
    <location>
        <begin position="336"/>
        <end position="395"/>
    </location>
</feature>
<evidence type="ECO:0000259" key="5">
    <source>
        <dbReference type="Pfam" id="PF13178"/>
    </source>
</evidence>
<proteinExistence type="inferred from homology"/>
<evidence type="ECO:0000256" key="2">
    <source>
        <dbReference type="ARBA" id="ARBA00024341"/>
    </source>
</evidence>
<dbReference type="Pfam" id="PF13178">
    <property type="entry name" value="DUF4005"/>
    <property type="match status" value="1"/>
</dbReference>
<protein>
    <recommendedName>
        <fullName evidence="5">DUF4005 domain-containing protein</fullName>
    </recommendedName>
</protein>
<dbReference type="PROSITE" id="PS50096">
    <property type="entry name" value="IQ"/>
    <property type="match status" value="3"/>
</dbReference>
<reference evidence="6" key="1">
    <citation type="journal article" date="2016" name="Nat. Genet.">
        <title>A high-quality carrot genome assembly provides new insights into carotenoid accumulation and asterid genome evolution.</title>
        <authorList>
            <person name="Iorizzo M."/>
            <person name="Ellison S."/>
            <person name="Senalik D."/>
            <person name="Zeng P."/>
            <person name="Satapoomin P."/>
            <person name="Huang J."/>
            <person name="Bowman M."/>
            <person name="Iovene M."/>
            <person name="Sanseverino W."/>
            <person name="Cavagnaro P."/>
            <person name="Yildiz M."/>
            <person name="Macko-Podgorni A."/>
            <person name="Moranska E."/>
            <person name="Grzebelus E."/>
            <person name="Grzebelus D."/>
            <person name="Ashrafi H."/>
            <person name="Zheng Z."/>
            <person name="Cheng S."/>
            <person name="Spooner D."/>
            <person name="Van Deynze A."/>
            <person name="Simon P."/>
        </authorList>
    </citation>
    <scope>NUCLEOTIDE SEQUENCE</scope>
    <source>
        <tissue evidence="6">Leaf</tissue>
    </source>
</reference>
<comment type="similarity">
    <text evidence="2">Belongs to the IQD family.</text>
</comment>
<comment type="subunit">
    <text evidence="3">Binds to multiple calmodulin (CaM) in the presence of Ca(2+) and CaM-like proteins.</text>
</comment>
<evidence type="ECO:0000256" key="1">
    <source>
        <dbReference type="ARBA" id="ARBA00022860"/>
    </source>
</evidence>
<evidence type="ECO:0000313" key="6">
    <source>
        <dbReference type="EMBL" id="WOG88152.1"/>
    </source>
</evidence>
<evidence type="ECO:0000313" key="7">
    <source>
        <dbReference type="Proteomes" id="UP000077755"/>
    </source>
</evidence>
<accession>A0AAF0WEN9</accession>
<dbReference type="PANTHER" id="PTHR32295:SF6">
    <property type="entry name" value="PROTEIN IQ-DOMAIN 18"/>
    <property type="match status" value="1"/>
</dbReference>
<gene>
    <name evidence="6" type="ORF">DCAR_0207386</name>
</gene>
<evidence type="ECO:0000256" key="4">
    <source>
        <dbReference type="SAM" id="MobiDB-lite"/>
    </source>
</evidence>
<feature type="compositionally biased region" description="Polar residues" evidence="4">
    <location>
        <begin position="365"/>
        <end position="377"/>
    </location>
</feature>